<proteinExistence type="predicted"/>
<dbReference type="CDD" id="cd22191">
    <property type="entry name" value="DPBB_RlpA_EXP_N-like"/>
    <property type="match status" value="1"/>
</dbReference>
<name>A0A0C9XBT1_9AGAR</name>
<feature type="compositionally biased region" description="Pro residues" evidence="2">
    <location>
        <begin position="172"/>
        <end position="190"/>
    </location>
</feature>
<dbReference type="STRING" id="1095629.A0A0C9XBT1"/>
<reference evidence="5" key="2">
    <citation type="submission" date="2015-01" db="EMBL/GenBank/DDBJ databases">
        <title>Evolutionary Origins and Diversification of the Mycorrhizal Mutualists.</title>
        <authorList>
            <consortium name="DOE Joint Genome Institute"/>
            <consortium name="Mycorrhizal Genomics Consortium"/>
            <person name="Kohler A."/>
            <person name="Kuo A."/>
            <person name="Nagy L.G."/>
            <person name="Floudas D."/>
            <person name="Copeland A."/>
            <person name="Barry K.W."/>
            <person name="Cichocki N."/>
            <person name="Veneault-Fourrey C."/>
            <person name="LaButti K."/>
            <person name="Lindquist E.A."/>
            <person name="Lipzen A."/>
            <person name="Lundell T."/>
            <person name="Morin E."/>
            <person name="Murat C."/>
            <person name="Riley R."/>
            <person name="Ohm R."/>
            <person name="Sun H."/>
            <person name="Tunlid A."/>
            <person name="Henrissat B."/>
            <person name="Grigoriev I.V."/>
            <person name="Hibbett D.S."/>
            <person name="Martin F."/>
        </authorList>
    </citation>
    <scope>NUCLEOTIDE SEQUENCE [LARGE SCALE GENOMIC DNA]</scope>
    <source>
        <strain evidence="5">LaAM-08-1</strain>
    </source>
</reference>
<dbReference type="Gene3D" id="2.40.40.10">
    <property type="entry name" value="RlpA-like domain"/>
    <property type="match status" value="1"/>
</dbReference>
<feature type="chain" id="PRO_5002205726" description="RlpA-like protein double-psi beta-barrel domain-containing protein" evidence="3">
    <location>
        <begin position="24"/>
        <end position="246"/>
    </location>
</feature>
<evidence type="ECO:0008006" key="6">
    <source>
        <dbReference type="Google" id="ProtNLM"/>
    </source>
</evidence>
<sequence length="246" mass="25552">MRCLSSIIAAFFSFVTVLPTVRALPQSIPYVLKRDSLNATHRELTLEKRFNNGRFSFYDAGLGACGKTNTGSDFIVALNAAQWDGGSHCFQTITISYQGKSTQAQITDLCPGCPYGGLDLTRGLFSYFADQSVGIIYGTWNFGNSNTPAQADVVATTITTPAPTTTTTQTPTPTPAYTPTTTPTPTPTPTPTSTTTPATSSSSPAVPAAAPANAISADVISQLNGVIVELGSIVAAAASLGQDATN</sequence>
<dbReference type="PANTHER" id="PTHR31836">
    <property type="match status" value="1"/>
</dbReference>
<dbReference type="SUPFAM" id="SSF50685">
    <property type="entry name" value="Barwin-like endoglucanases"/>
    <property type="match status" value="1"/>
</dbReference>
<evidence type="ECO:0000313" key="5">
    <source>
        <dbReference type="Proteomes" id="UP000054477"/>
    </source>
</evidence>
<protein>
    <recommendedName>
        <fullName evidence="6">RlpA-like protein double-psi beta-barrel domain-containing protein</fullName>
    </recommendedName>
</protein>
<dbReference type="OrthoDB" id="623670at2759"/>
<organism evidence="4 5">
    <name type="scientific">Laccaria amethystina LaAM-08-1</name>
    <dbReference type="NCBI Taxonomy" id="1095629"/>
    <lineage>
        <taxon>Eukaryota</taxon>
        <taxon>Fungi</taxon>
        <taxon>Dikarya</taxon>
        <taxon>Basidiomycota</taxon>
        <taxon>Agaricomycotina</taxon>
        <taxon>Agaricomycetes</taxon>
        <taxon>Agaricomycetidae</taxon>
        <taxon>Agaricales</taxon>
        <taxon>Agaricineae</taxon>
        <taxon>Hydnangiaceae</taxon>
        <taxon>Laccaria</taxon>
    </lineage>
</organism>
<feature type="signal peptide" evidence="3">
    <location>
        <begin position="1"/>
        <end position="23"/>
    </location>
</feature>
<evidence type="ECO:0000256" key="1">
    <source>
        <dbReference type="ARBA" id="ARBA00022729"/>
    </source>
</evidence>
<dbReference type="EMBL" id="KN838658">
    <property type="protein sequence ID" value="KIJ98933.1"/>
    <property type="molecule type" value="Genomic_DNA"/>
</dbReference>
<feature type="compositionally biased region" description="Low complexity" evidence="2">
    <location>
        <begin position="161"/>
        <end position="171"/>
    </location>
</feature>
<feature type="compositionally biased region" description="Low complexity" evidence="2">
    <location>
        <begin position="191"/>
        <end position="207"/>
    </location>
</feature>
<keyword evidence="5" id="KW-1185">Reference proteome</keyword>
<dbReference type="AlphaFoldDB" id="A0A0C9XBT1"/>
<evidence type="ECO:0000256" key="2">
    <source>
        <dbReference type="SAM" id="MobiDB-lite"/>
    </source>
</evidence>
<dbReference type="Proteomes" id="UP000054477">
    <property type="component" value="Unassembled WGS sequence"/>
</dbReference>
<dbReference type="InterPro" id="IPR051477">
    <property type="entry name" value="Expansin_CellWall"/>
</dbReference>
<evidence type="ECO:0000256" key="3">
    <source>
        <dbReference type="SAM" id="SignalP"/>
    </source>
</evidence>
<dbReference type="PANTHER" id="PTHR31836:SF28">
    <property type="entry name" value="SRCR DOMAIN-CONTAINING PROTEIN-RELATED"/>
    <property type="match status" value="1"/>
</dbReference>
<gene>
    <name evidence="4" type="ORF">K443DRAFT_103189</name>
</gene>
<dbReference type="InterPro" id="IPR036908">
    <property type="entry name" value="RlpA-like_sf"/>
</dbReference>
<reference evidence="4 5" key="1">
    <citation type="submission" date="2014-04" db="EMBL/GenBank/DDBJ databases">
        <authorList>
            <consortium name="DOE Joint Genome Institute"/>
            <person name="Kuo A."/>
            <person name="Kohler A."/>
            <person name="Nagy L.G."/>
            <person name="Floudas D."/>
            <person name="Copeland A."/>
            <person name="Barry K.W."/>
            <person name="Cichocki N."/>
            <person name="Veneault-Fourrey C."/>
            <person name="LaButti K."/>
            <person name="Lindquist E.A."/>
            <person name="Lipzen A."/>
            <person name="Lundell T."/>
            <person name="Morin E."/>
            <person name="Murat C."/>
            <person name="Sun H."/>
            <person name="Tunlid A."/>
            <person name="Henrissat B."/>
            <person name="Grigoriev I.V."/>
            <person name="Hibbett D.S."/>
            <person name="Martin F."/>
            <person name="Nordberg H.P."/>
            <person name="Cantor M.N."/>
            <person name="Hua S.X."/>
        </authorList>
    </citation>
    <scope>NUCLEOTIDE SEQUENCE [LARGE SCALE GENOMIC DNA]</scope>
    <source>
        <strain evidence="4 5">LaAM-08-1</strain>
    </source>
</reference>
<evidence type="ECO:0000313" key="4">
    <source>
        <dbReference type="EMBL" id="KIJ98933.1"/>
    </source>
</evidence>
<accession>A0A0C9XBT1</accession>
<dbReference type="HOGENOM" id="CLU_047639_0_1_1"/>
<keyword evidence="1 3" id="KW-0732">Signal</keyword>
<feature type="region of interest" description="Disordered" evidence="2">
    <location>
        <begin position="161"/>
        <end position="207"/>
    </location>
</feature>